<keyword evidence="3" id="KW-1185">Reference proteome</keyword>
<proteinExistence type="predicted"/>
<dbReference type="Gene3D" id="3.40.630.30">
    <property type="match status" value="1"/>
</dbReference>
<dbReference type="EMBL" id="FRFG01000031">
    <property type="protein sequence ID" value="SHO57093.1"/>
    <property type="molecule type" value="Genomic_DNA"/>
</dbReference>
<evidence type="ECO:0000313" key="3">
    <source>
        <dbReference type="Proteomes" id="UP000184600"/>
    </source>
</evidence>
<feature type="domain" description="N-acetyltransferase" evidence="1">
    <location>
        <begin position="5"/>
        <end position="164"/>
    </location>
</feature>
<dbReference type="SUPFAM" id="SSF55729">
    <property type="entry name" value="Acyl-CoA N-acyltransferases (Nat)"/>
    <property type="match status" value="1"/>
</dbReference>
<dbReference type="AlphaFoldDB" id="A0A1M7YX55"/>
<dbReference type="PANTHER" id="PTHR43792">
    <property type="entry name" value="GNAT FAMILY, PUTATIVE (AFU_ORTHOLOGUE AFUA_3G00765)-RELATED-RELATED"/>
    <property type="match status" value="1"/>
</dbReference>
<reference evidence="3" key="1">
    <citation type="submission" date="2016-12" db="EMBL/GenBank/DDBJ databases">
        <authorList>
            <person name="Rodrigo-Torres L."/>
            <person name="Arahal R.D."/>
            <person name="Lucena T."/>
        </authorList>
    </citation>
    <scope>NUCLEOTIDE SEQUENCE [LARGE SCALE GENOMIC DNA]</scope>
</reference>
<dbReference type="InterPro" id="IPR016181">
    <property type="entry name" value="Acyl_CoA_acyltransferase"/>
</dbReference>
<dbReference type="InterPro" id="IPR051531">
    <property type="entry name" value="N-acetyltransferase"/>
</dbReference>
<sequence length="172" mass="19966">MSSKVILRPLSLEELEVLVCKDVVNSRQIDFSKLVISPVQRSAIQIKIEKMRQIKKEFHHWFTYWLMISKQSSKAMGLVGFKGINDNGTCEIGYGITKQFEKNQYTSEAVKLLVHWAFQHNYCKLIVANGVQPDNYGSQRVLERNGFEKVRETAEGISYQLSRRHLKKPVYK</sequence>
<evidence type="ECO:0000259" key="1">
    <source>
        <dbReference type="PROSITE" id="PS51186"/>
    </source>
</evidence>
<dbReference type="InterPro" id="IPR000182">
    <property type="entry name" value="GNAT_dom"/>
</dbReference>
<organism evidence="2 3">
    <name type="scientific">Vibrio quintilis</name>
    <dbReference type="NCBI Taxonomy" id="1117707"/>
    <lineage>
        <taxon>Bacteria</taxon>
        <taxon>Pseudomonadati</taxon>
        <taxon>Pseudomonadota</taxon>
        <taxon>Gammaproteobacteria</taxon>
        <taxon>Vibrionales</taxon>
        <taxon>Vibrionaceae</taxon>
        <taxon>Vibrio</taxon>
    </lineage>
</organism>
<dbReference type="RefSeq" id="WP_073583677.1">
    <property type="nucleotide sequence ID" value="NZ_AP024898.1"/>
</dbReference>
<dbReference type="PROSITE" id="PS51186">
    <property type="entry name" value="GNAT"/>
    <property type="match status" value="1"/>
</dbReference>
<evidence type="ECO:0000313" key="2">
    <source>
        <dbReference type="EMBL" id="SHO57093.1"/>
    </source>
</evidence>
<dbReference type="Proteomes" id="UP000184600">
    <property type="component" value="Unassembled WGS sequence"/>
</dbReference>
<protein>
    <recommendedName>
        <fullName evidence="1">N-acetyltransferase domain-containing protein</fullName>
    </recommendedName>
</protein>
<gene>
    <name evidence="2" type="ORF">VQ7734_02862</name>
</gene>
<dbReference type="STRING" id="1117707.VQ7734_02862"/>
<accession>A0A1M7YX55</accession>
<name>A0A1M7YX55_9VIBR</name>
<dbReference type="OrthoDB" id="9801656at2"/>
<dbReference type="GO" id="GO:0016747">
    <property type="term" value="F:acyltransferase activity, transferring groups other than amino-acyl groups"/>
    <property type="evidence" value="ECO:0007669"/>
    <property type="project" value="InterPro"/>
</dbReference>
<dbReference type="Pfam" id="PF13302">
    <property type="entry name" value="Acetyltransf_3"/>
    <property type="match status" value="1"/>
</dbReference>
<dbReference type="PANTHER" id="PTHR43792:SF13">
    <property type="entry name" value="ACETYLTRANSFERASE"/>
    <property type="match status" value="1"/>
</dbReference>